<dbReference type="RefSeq" id="WP_109062094.1">
    <property type="nucleotide sequence ID" value="NZ_QETA01000004.1"/>
</dbReference>
<dbReference type="Pfam" id="PF00990">
    <property type="entry name" value="GGDEF"/>
    <property type="match status" value="1"/>
</dbReference>
<comment type="catalytic activity">
    <reaction evidence="2">
        <text>2 GTP = 3',3'-c-di-GMP + 2 diphosphate</text>
        <dbReference type="Rhea" id="RHEA:24898"/>
        <dbReference type="ChEBI" id="CHEBI:33019"/>
        <dbReference type="ChEBI" id="CHEBI:37565"/>
        <dbReference type="ChEBI" id="CHEBI:58805"/>
        <dbReference type="EC" id="2.7.7.65"/>
    </reaction>
</comment>
<dbReference type="GO" id="GO:0052621">
    <property type="term" value="F:diguanylate cyclase activity"/>
    <property type="evidence" value="ECO:0007669"/>
    <property type="project" value="UniProtKB-EC"/>
</dbReference>
<keyword evidence="6" id="KW-1185">Reference proteome</keyword>
<evidence type="ECO:0000313" key="6">
    <source>
        <dbReference type="Proteomes" id="UP000245212"/>
    </source>
</evidence>
<evidence type="ECO:0000313" key="5">
    <source>
        <dbReference type="EMBL" id="PWF22569.1"/>
    </source>
</evidence>
<dbReference type="InterPro" id="IPR029787">
    <property type="entry name" value="Nucleotide_cyclase"/>
</dbReference>
<organism evidence="5 6">
    <name type="scientific">Corticimicrobacter populi</name>
    <dbReference type="NCBI Taxonomy" id="2175229"/>
    <lineage>
        <taxon>Bacteria</taxon>
        <taxon>Pseudomonadati</taxon>
        <taxon>Pseudomonadota</taxon>
        <taxon>Betaproteobacteria</taxon>
        <taxon>Burkholderiales</taxon>
        <taxon>Alcaligenaceae</taxon>
        <taxon>Corticimicrobacter</taxon>
    </lineage>
</organism>
<dbReference type="InterPro" id="IPR043128">
    <property type="entry name" value="Rev_trsase/Diguanyl_cyclase"/>
</dbReference>
<dbReference type="Gene3D" id="3.30.70.270">
    <property type="match status" value="1"/>
</dbReference>
<feature type="transmembrane region" description="Helical" evidence="3">
    <location>
        <begin position="162"/>
        <end position="178"/>
    </location>
</feature>
<dbReference type="PANTHER" id="PTHR45138:SF9">
    <property type="entry name" value="DIGUANYLATE CYCLASE DGCM-RELATED"/>
    <property type="match status" value="1"/>
</dbReference>
<dbReference type="Proteomes" id="UP000245212">
    <property type="component" value="Unassembled WGS sequence"/>
</dbReference>
<keyword evidence="3" id="KW-0812">Transmembrane</keyword>
<dbReference type="PANTHER" id="PTHR45138">
    <property type="entry name" value="REGULATORY COMPONENTS OF SENSORY TRANSDUCTION SYSTEM"/>
    <property type="match status" value="1"/>
</dbReference>
<dbReference type="FunFam" id="3.30.70.270:FF:000001">
    <property type="entry name" value="Diguanylate cyclase domain protein"/>
    <property type="match status" value="1"/>
</dbReference>
<reference evidence="6" key="1">
    <citation type="submission" date="2018-05" db="EMBL/GenBank/DDBJ databases">
        <authorList>
            <person name="Li Y."/>
        </authorList>
    </citation>
    <scope>NUCLEOTIDE SEQUENCE [LARGE SCALE GENOMIC DNA]</scope>
    <source>
        <strain evidence="6">3d-2-2</strain>
    </source>
</reference>
<name>A0A2V1JZ60_9BURK</name>
<dbReference type="NCBIfam" id="TIGR00254">
    <property type="entry name" value="GGDEF"/>
    <property type="match status" value="1"/>
</dbReference>
<feature type="transmembrane region" description="Helical" evidence="3">
    <location>
        <begin position="274"/>
        <end position="291"/>
    </location>
</feature>
<keyword evidence="3" id="KW-0472">Membrane</keyword>
<feature type="domain" description="GGDEF" evidence="4">
    <location>
        <begin position="329"/>
        <end position="463"/>
    </location>
</feature>
<dbReference type="EC" id="2.7.7.65" evidence="1"/>
<gene>
    <name evidence="5" type="ORF">DD235_10815</name>
</gene>
<evidence type="ECO:0000256" key="2">
    <source>
        <dbReference type="ARBA" id="ARBA00034247"/>
    </source>
</evidence>
<dbReference type="PROSITE" id="PS50887">
    <property type="entry name" value="GGDEF"/>
    <property type="match status" value="1"/>
</dbReference>
<evidence type="ECO:0000259" key="4">
    <source>
        <dbReference type="PROSITE" id="PS50887"/>
    </source>
</evidence>
<evidence type="ECO:0000256" key="3">
    <source>
        <dbReference type="SAM" id="Phobius"/>
    </source>
</evidence>
<comment type="caution">
    <text evidence="5">The sequence shown here is derived from an EMBL/GenBank/DDBJ whole genome shotgun (WGS) entry which is preliminary data.</text>
</comment>
<evidence type="ECO:0000256" key="1">
    <source>
        <dbReference type="ARBA" id="ARBA00012528"/>
    </source>
</evidence>
<dbReference type="CDD" id="cd01949">
    <property type="entry name" value="GGDEF"/>
    <property type="match status" value="1"/>
</dbReference>
<dbReference type="InterPro" id="IPR050469">
    <property type="entry name" value="Diguanylate_Cyclase"/>
</dbReference>
<feature type="transmembrane region" description="Helical" evidence="3">
    <location>
        <begin position="120"/>
        <end position="142"/>
    </location>
</feature>
<feature type="transmembrane region" description="Helical" evidence="3">
    <location>
        <begin position="190"/>
        <end position="208"/>
    </location>
</feature>
<protein>
    <recommendedName>
        <fullName evidence="1">diguanylate cyclase</fullName>
        <ecNumber evidence="1">2.7.7.65</ecNumber>
    </recommendedName>
</protein>
<dbReference type="InterPro" id="IPR000160">
    <property type="entry name" value="GGDEF_dom"/>
</dbReference>
<dbReference type="EMBL" id="QETA01000004">
    <property type="protein sequence ID" value="PWF22569.1"/>
    <property type="molecule type" value="Genomic_DNA"/>
</dbReference>
<feature type="transmembrane region" description="Helical" evidence="3">
    <location>
        <begin position="30"/>
        <end position="47"/>
    </location>
</feature>
<dbReference type="AlphaFoldDB" id="A0A2V1JZ60"/>
<feature type="transmembrane region" description="Helical" evidence="3">
    <location>
        <begin position="59"/>
        <end position="77"/>
    </location>
</feature>
<dbReference type="SUPFAM" id="SSF55073">
    <property type="entry name" value="Nucleotide cyclase"/>
    <property type="match status" value="1"/>
</dbReference>
<accession>A0A2V1JZ60</accession>
<dbReference type="SMART" id="SM00267">
    <property type="entry name" value="GGDEF"/>
    <property type="match status" value="1"/>
</dbReference>
<keyword evidence="3" id="KW-1133">Transmembrane helix</keyword>
<sequence>MHIIPRLVAYTLICALVNYAAQLGQSSAGLIFFWPGNALAAMLAMHWRSRCMHDRTSRLGLFMLLYFSGHYTASLLVQQHMTALQQLYACLVDTLSIPLYALYTQLVLRHRRHYRTYMRSILLVMPITLTAITQGIIAGTFLTGLIPLGTPGFVTIDWTSEQIFSGLIISMLLYGILSHKRSIRAHPPRIPMLLLIVVLVCAQVLMVFSDWLSLVTILVLPSLIALIHLGFTWTILITGGFMLLAAASRIHFYITVYDYRQGNALFHEIFSNRFDFAMTAILIIVMAELMNRNRQLMAHIKAKANTDPLTRLCNRRALLQAISRHSGRQNLGIAILDVDNFKAINDRYGHDVGDRVLMKLSEILRHRVRSQDLPARWGGEEFVVIFPDIPPASFPETCQRIIKAIREQPLMENDDPIPFTVSMGSVFISKFEAGHFEQAIVFADGLLYQAKQTGKNKAIVEMNYLPELSASPAAPSS</sequence>
<proteinExistence type="predicted"/>
<feature type="transmembrane region" description="Helical" evidence="3">
    <location>
        <begin position="83"/>
        <end position="108"/>
    </location>
</feature>